<proteinExistence type="predicted"/>
<dbReference type="SUPFAM" id="SSF50249">
    <property type="entry name" value="Nucleic acid-binding proteins"/>
    <property type="match status" value="1"/>
</dbReference>
<feature type="transmembrane region" description="Helical" evidence="2">
    <location>
        <begin position="116"/>
        <end position="132"/>
    </location>
</feature>
<dbReference type="RefSeq" id="WP_386755697.1">
    <property type="nucleotide sequence ID" value="NZ_JBHSNM010000005.1"/>
</dbReference>
<dbReference type="InterPro" id="IPR010718">
    <property type="entry name" value="DUF1294"/>
</dbReference>
<keyword evidence="2" id="KW-0472">Membrane</keyword>
<dbReference type="InterPro" id="IPR012340">
    <property type="entry name" value="NA-bd_OB-fold"/>
</dbReference>
<dbReference type="CDD" id="cd04458">
    <property type="entry name" value="CSP_CDS"/>
    <property type="match status" value="1"/>
</dbReference>
<dbReference type="Pfam" id="PF06961">
    <property type="entry name" value="DUF1294"/>
    <property type="match status" value="1"/>
</dbReference>
<evidence type="ECO:0000256" key="2">
    <source>
        <dbReference type="SAM" id="Phobius"/>
    </source>
</evidence>
<feature type="transmembrane region" description="Helical" evidence="2">
    <location>
        <begin position="92"/>
        <end position="110"/>
    </location>
</feature>
<dbReference type="Pfam" id="PF00313">
    <property type="entry name" value="CSD"/>
    <property type="match status" value="1"/>
</dbReference>
<dbReference type="PANTHER" id="PTHR12962:SF1">
    <property type="entry name" value="COLD SHOCK DOMAIN-CONTAINING PROTEIN CG9705"/>
    <property type="match status" value="1"/>
</dbReference>
<organism evidence="4 5">
    <name type="scientific">Lysobacter yangpyeongensis</name>
    <dbReference type="NCBI Taxonomy" id="346182"/>
    <lineage>
        <taxon>Bacteria</taxon>
        <taxon>Pseudomonadati</taxon>
        <taxon>Pseudomonadota</taxon>
        <taxon>Gammaproteobacteria</taxon>
        <taxon>Lysobacterales</taxon>
        <taxon>Lysobacteraceae</taxon>
        <taxon>Lysobacter</taxon>
    </lineage>
</organism>
<protein>
    <submittedName>
        <fullName evidence="4">DUF1294 domain-containing protein</fullName>
    </submittedName>
</protein>
<evidence type="ECO:0000313" key="5">
    <source>
        <dbReference type="Proteomes" id="UP001596036"/>
    </source>
</evidence>
<evidence type="ECO:0000259" key="3">
    <source>
        <dbReference type="PROSITE" id="PS51857"/>
    </source>
</evidence>
<evidence type="ECO:0000256" key="1">
    <source>
        <dbReference type="ARBA" id="ARBA00022553"/>
    </source>
</evidence>
<accession>A0ABW0SQA8</accession>
<feature type="transmembrane region" description="Helical" evidence="2">
    <location>
        <begin position="178"/>
        <end position="201"/>
    </location>
</feature>
<dbReference type="Gene3D" id="2.40.50.140">
    <property type="entry name" value="Nucleic acid-binding proteins"/>
    <property type="match status" value="1"/>
</dbReference>
<feature type="domain" description="CSD" evidence="3">
    <location>
        <begin position="2"/>
        <end position="67"/>
    </location>
</feature>
<dbReference type="Proteomes" id="UP001596036">
    <property type="component" value="Unassembled WGS sequence"/>
</dbReference>
<dbReference type="InterPro" id="IPR002059">
    <property type="entry name" value="CSP_DNA-bd"/>
</dbReference>
<keyword evidence="2" id="KW-0812">Transmembrane</keyword>
<keyword evidence="1" id="KW-0597">Phosphoprotein</keyword>
<keyword evidence="2" id="KW-1133">Transmembrane helix</keyword>
<dbReference type="PANTHER" id="PTHR12962">
    <property type="entry name" value="CALCIUM-REGULATED HEAT STABLE PROTEIN CRHSP-24-RELATED"/>
    <property type="match status" value="1"/>
</dbReference>
<gene>
    <name evidence="4" type="ORF">ACFPN1_13755</name>
</gene>
<dbReference type="InterPro" id="IPR011129">
    <property type="entry name" value="CSD"/>
</dbReference>
<keyword evidence="5" id="KW-1185">Reference proteome</keyword>
<reference evidence="5" key="1">
    <citation type="journal article" date="2019" name="Int. J. Syst. Evol. Microbiol.">
        <title>The Global Catalogue of Microorganisms (GCM) 10K type strain sequencing project: providing services to taxonomists for standard genome sequencing and annotation.</title>
        <authorList>
            <consortium name="The Broad Institute Genomics Platform"/>
            <consortium name="The Broad Institute Genome Sequencing Center for Infectious Disease"/>
            <person name="Wu L."/>
            <person name="Ma J."/>
        </authorList>
    </citation>
    <scope>NUCLEOTIDE SEQUENCE [LARGE SCALE GENOMIC DNA]</scope>
    <source>
        <strain evidence="5">KACC 11407</strain>
    </source>
</reference>
<dbReference type="InterPro" id="IPR052069">
    <property type="entry name" value="Ca-reg_mRNA-binding_domain"/>
</dbReference>
<evidence type="ECO:0000313" key="4">
    <source>
        <dbReference type="EMBL" id="MFC5571126.1"/>
    </source>
</evidence>
<dbReference type="SMART" id="SM00357">
    <property type="entry name" value="CSP"/>
    <property type="match status" value="1"/>
</dbReference>
<comment type="caution">
    <text evidence="4">The sequence shown here is derived from an EMBL/GenBank/DDBJ whole genome shotgun (WGS) entry which is preliminary data.</text>
</comment>
<dbReference type="PROSITE" id="PS51857">
    <property type="entry name" value="CSD_2"/>
    <property type="match status" value="1"/>
</dbReference>
<dbReference type="EMBL" id="JBHSNM010000005">
    <property type="protein sequence ID" value="MFC5571126.1"/>
    <property type="molecule type" value="Genomic_DNA"/>
</dbReference>
<name>A0ABW0SQA8_9GAMM</name>
<sequence length="210" mass="22553">MRLVGRISDWNDDKGYGFVAPHDGGARAFVHIKAFQAGSRRPVAGDLISYEATQDQKGRTNAVNVRFAGQRIAEPKVRPARSGGLRNIPRRTLAVMALLGVAAAAAVGWVPVLVTVLYVVLSLASFLVYWWDKDAANAKAWRTSEGTLHLLDLLGGWPGALVAQQQFRHKTAKASFQTVFWITVVLNIAGMGAAVASGAAAEVSRMMLGL</sequence>